<dbReference type="EMBL" id="CP098740">
    <property type="protein sequence ID" value="UZK54083.1"/>
    <property type="molecule type" value="Genomic_DNA"/>
</dbReference>
<evidence type="ECO:0000313" key="2">
    <source>
        <dbReference type="EMBL" id="UZK54083.1"/>
    </source>
</evidence>
<feature type="compositionally biased region" description="Basic residues" evidence="1">
    <location>
        <begin position="62"/>
        <end position="71"/>
    </location>
</feature>
<dbReference type="RefSeq" id="WP_265540516.1">
    <property type="nucleotide sequence ID" value="NZ_CP098740.1"/>
</dbReference>
<proteinExistence type="predicted"/>
<reference evidence="2" key="1">
    <citation type="journal article" date="2022" name="Front. Microbiol.">
        <title>Mirubactin C rescues the lethal effect of cell wall biosynthesis mutations in Bacillus subtilis.</title>
        <authorList>
            <person name="Kepplinger B."/>
            <person name="Wen X."/>
            <person name="Tyler A.R."/>
            <person name="Kim B.Y."/>
            <person name="Brown J."/>
            <person name="Banks P."/>
            <person name="Dashti Y."/>
            <person name="Mackenzie E.S."/>
            <person name="Wills C."/>
            <person name="Kawai Y."/>
            <person name="Waldron K.J."/>
            <person name="Allenby N.E.E."/>
            <person name="Wu L.J."/>
            <person name="Hall M.J."/>
            <person name="Errington J."/>
        </authorList>
    </citation>
    <scope>NUCLEOTIDE SEQUENCE</scope>
    <source>
        <strain evidence="2">MDA8-470</strain>
    </source>
</reference>
<evidence type="ECO:0000256" key="1">
    <source>
        <dbReference type="SAM" id="MobiDB-lite"/>
    </source>
</evidence>
<dbReference type="Proteomes" id="UP001164963">
    <property type="component" value="Chromosome"/>
</dbReference>
<accession>A0ABY6PPF2</accession>
<sequence>MTARGWQPIVPGAGEAQEVARLLLRLADDPAHVRTQRGGSEFLVPPYLAARFTEPEPDPKPKPKRQPRARRTKESGS</sequence>
<gene>
    <name evidence="2" type="ORF">NEH16_07885</name>
</gene>
<feature type="region of interest" description="Disordered" evidence="1">
    <location>
        <begin position="51"/>
        <end position="77"/>
    </location>
</feature>
<organism evidence="2 3">
    <name type="scientific">Streptomyces drozdowiczii</name>
    <dbReference type="NCBI Taxonomy" id="202862"/>
    <lineage>
        <taxon>Bacteria</taxon>
        <taxon>Bacillati</taxon>
        <taxon>Actinomycetota</taxon>
        <taxon>Actinomycetes</taxon>
        <taxon>Kitasatosporales</taxon>
        <taxon>Streptomycetaceae</taxon>
        <taxon>Streptomyces</taxon>
    </lineage>
</organism>
<evidence type="ECO:0000313" key="3">
    <source>
        <dbReference type="Proteomes" id="UP001164963"/>
    </source>
</evidence>
<keyword evidence="3" id="KW-1185">Reference proteome</keyword>
<protein>
    <submittedName>
        <fullName evidence="2">Uncharacterized protein</fullName>
    </submittedName>
</protein>
<name>A0ABY6PPF2_9ACTN</name>